<gene>
    <name evidence="3" type="ORF">GGP41_008240</name>
</gene>
<dbReference type="EMBL" id="WNKQ01000003">
    <property type="protein sequence ID" value="KAF5852766.1"/>
    <property type="molecule type" value="Genomic_DNA"/>
</dbReference>
<accession>A0A8H6DY67</accession>
<proteinExistence type="predicted"/>
<dbReference type="GO" id="GO:0042147">
    <property type="term" value="P:retrograde transport, endosome to Golgi"/>
    <property type="evidence" value="ECO:0007669"/>
    <property type="project" value="TreeGrafter"/>
</dbReference>
<dbReference type="Gene3D" id="3.30.9.10">
    <property type="entry name" value="D-Amino Acid Oxidase, subunit A, domain 2"/>
    <property type="match status" value="1"/>
</dbReference>
<evidence type="ECO:0000313" key="3">
    <source>
        <dbReference type="EMBL" id="KAF5852766.1"/>
    </source>
</evidence>
<name>A0A8H6DY67_COCSA</name>
<protein>
    <recommendedName>
        <fullName evidence="2">FAD dependent oxidoreductase domain-containing protein</fullName>
    </recommendedName>
</protein>
<evidence type="ECO:0000313" key="4">
    <source>
        <dbReference type="Proteomes" id="UP000624244"/>
    </source>
</evidence>
<feature type="domain" description="FAD dependent oxidoreductase" evidence="2">
    <location>
        <begin position="7"/>
        <end position="124"/>
    </location>
</feature>
<dbReference type="GO" id="GO:0005829">
    <property type="term" value="C:cytosol"/>
    <property type="evidence" value="ECO:0007669"/>
    <property type="project" value="GOC"/>
</dbReference>
<feature type="region of interest" description="Disordered" evidence="1">
    <location>
        <begin position="100"/>
        <end position="138"/>
    </location>
</feature>
<evidence type="ECO:0000259" key="2">
    <source>
        <dbReference type="Pfam" id="PF01266"/>
    </source>
</evidence>
<dbReference type="AlphaFoldDB" id="A0A8H6DY67"/>
<comment type="caution">
    <text evidence="3">The sequence shown here is derived from an EMBL/GenBank/DDBJ whole genome shotgun (WGS) entry which is preliminary data.</text>
</comment>
<dbReference type="Pfam" id="PF01266">
    <property type="entry name" value="DAO"/>
    <property type="match status" value="1"/>
</dbReference>
<dbReference type="InterPro" id="IPR006076">
    <property type="entry name" value="FAD-dep_OxRdtase"/>
</dbReference>
<organism evidence="3 4">
    <name type="scientific">Cochliobolus sativus</name>
    <name type="common">Common root rot and spot blotch fungus</name>
    <name type="synonym">Bipolaris sorokiniana</name>
    <dbReference type="NCBI Taxonomy" id="45130"/>
    <lineage>
        <taxon>Eukaryota</taxon>
        <taxon>Fungi</taxon>
        <taxon>Dikarya</taxon>
        <taxon>Ascomycota</taxon>
        <taxon>Pezizomycotina</taxon>
        <taxon>Dothideomycetes</taxon>
        <taxon>Pleosporomycetidae</taxon>
        <taxon>Pleosporales</taxon>
        <taxon>Pleosporineae</taxon>
        <taxon>Pleosporaceae</taxon>
        <taxon>Bipolaris</taxon>
    </lineage>
</organism>
<dbReference type="Proteomes" id="UP000624244">
    <property type="component" value="Unassembled WGS sequence"/>
</dbReference>
<dbReference type="PANTHER" id="PTHR13847">
    <property type="entry name" value="SARCOSINE DEHYDROGENASE-RELATED"/>
    <property type="match status" value="1"/>
</dbReference>
<feature type="compositionally biased region" description="Polar residues" evidence="1">
    <location>
        <begin position="120"/>
        <end position="130"/>
    </location>
</feature>
<dbReference type="InterPro" id="IPR036188">
    <property type="entry name" value="FAD/NAD-bd_sf"/>
</dbReference>
<dbReference type="Gene3D" id="3.50.50.60">
    <property type="entry name" value="FAD/NAD(P)-binding domain"/>
    <property type="match status" value="1"/>
</dbReference>
<reference evidence="3" key="1">
    <citation type="submission" date="2019-11" db="EMBL/GenBank/DDBJ databases">
        <title>Bipolaris sorokiniana Genome sequencing.</title>
        <authorList>
            <person name="Wang H."/>
        </authorList>
    </citation>
    <scope>NUCLEOTIDE SEQUENCE</scope>
</reference>
<dbReference type="GO" id="GO:0005770">
    <property type="term" value="C:late endosome"/>
    <property type="evidence" value="ECO:0007669"/>
    <property type="project" value="TreeGrafter"/>
</dbReference>
<evidence type="ECO:0000256" key="1">
    <source>
        <dbReference type="SAM" id="MobiDB-lite"/>
    </source>
</evidence>
<dbReference type="PANTHER" id="PTHR13847:SF185">
    <property type="entry name" value="FAD DEPENDENT OXIDOREDUCTASE SUPERFAMILY (AFU_ORTHOLOGUE AFUA_3G02360)"/>
    <property type="match status" value="1"/>
</dbReference>
<sequence>MSAYATVVLGAGIIGTETAFYLSNSPSHTSAICLVEAALEMFASASGKAGSLVAEDWFGPATTALGELSFRLHEELATEYEGRRNWGCSRSTGTIVVVGRGKQKKGKKRLEQGWNRAEPRSQQLRRSNITPRRKVRSG</sequence>